<keyword evidence="2" id="KW-0808">Transferase</keyword>
<gene>
    <name evidence="7" type="ORF">BT63DRAFT_423785</name>
</gene>
<evidence type="ECO:0000259" key="6">
    <source>
        <dbReference type="Pfam" id="PF13649"/>
    </source>
</evidence>
<evidence type="ECO:0000256" key="1">
    <source>
        <dbReference type="ARBA" id="ARBA00005179"/>
    </source>
</evidence>
<evidence type="ECO:0000313" key="8">
    <source>
        <dbReference type="Proteomes" id="UP000799302"/>
    </source>
</evidence>
<evidence type="ECO:0000256" key="3">
    <source>
        <dbReference type="ARBA" id="ARBA00022691"/>
    </source>
</evidence>
<feature type="compositionally biased region" description="Polar residues" evidence="5">
    <location>
        <begin position="8"/>
        <end position="21"/>
    </location>
</feature>
<reference evidence="7" key="1">
    <citation type="journal article" date="2020" name="Stud. Mycol.">
        <title>101 Dothideomycetes genomes: a test case for predicting lifestyles and emergence of pathogens.</title>
        <authorList>
            <person name="Haridas S."/>
            <person name="Albert R."/>
            <person name="Binder M."/>
            <person name="Bloem J."/>
            <person name="Labutti K."/>
            <person name="Salamov A."/>
            <person name="Andreopoulos B."/>
            <person name="Baker S."/>
            <person name="Barry K."/>
            <person name="Bills G."/>
            <person name="Bluhm B."/>
            <person name="Cannon C."/>
            <person name="Castanera R."/>
            <person name="Culley D."/>
            <person name="Daum C."/>
            <person name="Ezra D."/>
            <person name="Gonzalez J."/>
            <person name="Henrissat B."/>
            <person name="Kuo A."/>
            <person name="Liang C."/>
            <person name="Lipzen A."/>
            <person name="Lutzoni F."/>
            <person name="Magnuson J."/>
            <person name="Mondo S."/>
            <person name="Nolan M."/>
            <person name="Ohm R."/>
            <person name="Pangilinan J."/>
            <person name="Park H.-J."/>
            <person name="Ramirez L."/>
            <person name="Alfaro M."/>
            <person name="Sun H."/>
            <person name="Tritt A."/>
            <person name="Yoshinaga Y."/>
            <person name="Zwiers L.-H."/>
            <person name="Turgeon B."/>
            <person name="Goodwin S."/>
            <person name="Spatafora J."/>
            <person name="Crous P."/>
            <person name="Grigoriev I."/>
        </authorList>
    </citation>
    <scope>NUCLEOTIDE SEQUENCE</scope>
    <source>
        <strain evidence="7">CBS 115976</strain>
    </source>
</reference>
<sequence>MADVDQISPVSTQQELTNPPPSLQNFYDTDLLEVPPEAQKLLESYSHIPSDEVMPHILNIRDEALKSCPSHSIATYRFLDLALARSANYPDILSRLQHGHAQFLDLGCGLGSSLRQLVQDGVSSEHLYGADINPSYFPIGYDLYRDAFKFNALFLGADLFDHSPGSVLKQLEHKVDIIWTSNVLDLFGRRQQVAAIVSMLKLLKPAPDTMLAGHLIGHEKAGEYPGPEGGKELAVYRHDKHSFKKMFHEACDIVGEKWETEVTVVPWKETVKTNRKSEGMEGLKEVWFFARKLSRVDGATSHKFVF</sequence>
<dbReference type="InterPro" id="IPR029063">
    <property type="entry name" value="SAM-dependent_MTases_sf"/>
</dbReference>
<feature type="region of interest" description="Disordered" evidence="5">
    <location>
        <begin position="1"/>
        <end position="21"/>
    </location>
</feature>
<dbReference type="InterPro" id="IPR041698">
    <property type="entry name" value="Methyltransf_25"/>
</dbReference>
<evidence type="ECO:0000256" key="5">
    <source>
        <dbReference type="SAM" id="MobiDB-lite"/>
    </source>
</evidence>
<dbReference type="PANTHER" id="PTHR35897">
    <property type="entry name" value="METHYLTRANSFERASE AUSD"/>
    <property type="match status" value="1"/>
</dbReference>
<dbReference type="Gene3D" id="3.40.50.150">
    <property type="entry name" value="Vaccinia Virus protein VP39"/>
    <property type="match status" value="1"/>
</dbReference>
<dbReference type="CDD" id="cd02440">
    <property type="entry name" value="AdoMet_MTases"/>
    <property type="match status" value="1"/>
</dbReference>
<accession>A0A6A6UFX8</accession>
<dbReference type="AlphaFoldDB" id="A0A6A6UFX8"/>
<keyword evidence="8" id="KW-1185">Reference proteome</keyword>
<dbReference type="InterPro" id="IPR051654">
    <property type="entry name" value="Meroterpenoid_MTases"/>
</dbReference>
<keyword evidence="3" id="KW-0949">S-adenosyl-L-methionine</keyword>
<evidence type="ECO:0000256" key="4">
    <source>
        <dbReference type="ARBA" id="ARBA00038314"/>
    </source>
</evidence>
<proteinExistence type="inferred from homology"/>
<dbReference type="PANTHER" id="PTHR35897:SF1">
    <property type="entry name" value="METHYLTRANSFERASE AUSD"/>
    <property type="match status" value="1"/>
</dbReference>
<dbReference type="SUPFAM" id="SSF53335">
    <property type="entry name" value="S-adenosyl-L-methionine-dependent methyltransferases"/>
    <property type="match status" value="1"/>
</dbReference>
<dbReference type="EMBL" id="MU004234">
    <property type="protein sequence ID" value="KAF2669794.1"/>
    <property type="molecule type" value="Genomic_DNA"/>
</dbReference>
<dbReference type="OrthoDB" id="2094832at2759"/>
<protein>
    <recommendedName>
        <fullName evidence="6">Methyltransferase domain-containing protein</fullName>
    </recommendedName>
</protein>
<feature type="domain" description="Methyltransferase" evidence="6">
    <location>
        <begin position="104"/>
        <end position="205"/>
    </location>
</feature>
<comment type="pathway">
    <text evidence="1">Secondary metabolite biosynthesis.</text>
</comment>
<organism evidence="7 8">
    <name type="scientific">Microthyrium microscopicum</name>
    <dbReference type="NCBI Taxonomy" id="703497"/>
    <lineage>
        <taxon>Eukaryota</taxon>
        <taxon>Fungi</taxon>
        <taxon>Dikarya</taxon>
        <taxon>Ascomycota</taxon>
        <taxon>Pezizomycotina</taxon>
        <taxon>Dothideomycetes</taxon>
        <taxon>Dothideomycetes incertae sedis</taxon>
        <taxon>Microthyriales</taxon>
        <taxon>Microthyriaceae</taxon>
        <taxon>Microthyrium</taxon>
    </lineage>
</organism>
<dbReference type="Pfam" id="PF13649">
    <property type="entry name" value="Methyltransf_25"/>
    <property type="match status" value="1"/>
</dbReference>
<evidence type="ECO:0000256" key="2">
    <source>
        <dbReference type="ARBA" id="ARBA00022679"/>
    </source>
</evidence>
<name>A0A6A6UFX8_9PEZI</name>
<evidence type="ECO:0000313" key="7">
    <source>
        <dbReference type="EMBL" id="KAF2669794.1"/>
    </source>
</evidence>
<dbReference type="Proteomes" id="UP000799302">
    <property type="component" value="Unassembled WGS sequence"/>
</dbReference>
<comment type="similarity">
    <text evidence="4">Belongs to the class I-like SAM-binding methyltransferase superfamily.</text>
</comment>
<dbReference type="GO" id="GO:0016740">
    <property type="term" value="F:transferase activity"/>
    <property type="evidence" value="ECO:0007669"/>
    <property type="project" value="UniProtKB-KW"/>
</dbReference>